<dbReference type="Proteomes" id="UP000811899">
    <property type="component" value="Unassembled WGS sequence"/>
</dbReference>
<reference evidence="7 8" key="1">
    <citation type="submission" date="2021-05" db="EMBL/GenBank/DDBJ databases">
        <title>The draft genome of Geobacter pelophilus DSM 12255.</title>
        <authorList>
            <person name="Xu Z."/>
            <person name="Masuda Y."/>
            <person name="Itoh H."/>
            <person name="Senoo K."/>
        </authorList>
    </citation>
    <scope>NUCLEOTIDE SEQUENCE [LARGE SCALE GENOMIC DNA]</scope>
    <source>
        <strain evidence="7 8">DSM 12255</strain>
    </source>
</reference>
<dbReference type="AlphaFoldDB" id="A0AAW4LB04"/>
<feature type="transmembrane region" description="Helical" evidence="5">
    <location>
        <begin position="141"/>
        <end position="165"/>
    </location>
</feature>
<evidence type="ECO:0000256" key="2">
    <source>
        <dbReference type="ARBA" id="ARBA00022692"/>
    </source>
</evidence>
<keyword evidence="8" id="KW-1185">Reference proteome</keyword>
<evidence type="ECO:0000313" key="8">
    <source>
        <dbReference type="Proteomes" id="UP000811899"/>
    </source>
</evidence>
<evidence type="ECO:0000256" key="1">
    <source>
        <dbReference type="ARBA" id="ARBA00004370"/>
    </source>
</evidence>
<protein>
    <submittedName>
        <fullName evidence="7">Sterol desaturase family protein</fullName>
    </submittedName>
</protein>
<evidence type="ECO:0000259" key="6">
    <source>
        <dbReference type="Pfam" id="PF04116"/>
    </source>
</evidence>
<feature type="domain" description="Fatty acid hydroxylase" evidence="6">
    <location>
        <begin position="88"/>
        <end position="224"/>
    </location>
</feature>
<dbReference type="InterPro" id="IPR006694">
    <property type="entry name" value="Fatty_acid_hydroxylase"/>
</dbReference>
<comment type="caution">
    <text evidence="7">The sequence shown here is derived from an EMBL/GenBank/DDBJ whole genome shotgun (WGS) entry which is preliminary data.</text>
</comment>
<keyword evidence="3 5" id="KW-1133">Transmembrane helix</keyword>
<dbReference type="PANTHER" id="PTHR11863">
    <property type="entry name" value="STEROL DESATURASE"/>
    <property type="match status" value="1"/>
</dbReference>
<dbReference type="GO" id="GO:0016020">
    <property type="term" value="C:membrane"/>
    <property type="evidence" value="ECO:0007669"/>
    <property type="project" value="UniProtKB-SubCell"/>
</dbReference>
<dbReference type="InterPro" id="IPR050307">
    <property type="entry name" value="Sterol_Desaturase_Related"/>
</dbReference>
<evidence type="ECO:0000256" key="5">
    <source>
        <dbReference type="SAM" id="Phobius"/>
    </source>
</evidence>
<dbReference type="GO" id="GO:0008610">
    <property type="term" value="P:lipid biosynthetic process"/>
    <property type="evidence" value="ECO:0007669"/>
    <property type="project" value="InterPro"/>
</dbReference>
<gene>
    <name evidence="7" type="ORF">KI809_12905</name>
</gene>
<comment type="subcellular location">
    <subcellularLocation>
        <location evidence="1">Membrane</location>
    </subcellularLocation>
</comment>
<dbReference type="GO" id="GO:0005506">
    <property type="term" value="F:iron ion binding"/>
    <property type="evidence" value="ECO:0007669"/>
    <property type="project" value="InterPro"/>
</dbReference>
<evidence type="ECO:0000256" key="3">
    <source>
        <dbReference type="ARBA" id="ARBA00022989"/>
    </source>
</evidence>
<organism evidence="7 8">
    <name type="scientific">Geoanaerobacter pelophilus</name>
    <dbReference type="NCBI Taxonomy" id="60036"/>
    <lineage>
        <taxon>Bacteria</taxon>
        <taxon>Pseudomonadati</taxon>
        <taxon>Thermodesulfobacteriota</taxon>
        <taxon>Desulfuromonadia</taxon>
        <taxon>Geobacterales</taxon>
        <taxon>Geobacteraceae</taxon>
        <taxon>Geoanaerobacter</taxon>
    </lineage>
</organism>
<dbReference type="Pfam" id="PF04116">
    <property type="entry name" value="FA_hydroxylase"/>
    <property type="match status" value="1"/>
</dbReference>
<keyword evidence="4 5" id="KW-0472">Membrane</keyword>
<evidence type="ECO:0000256" key="4">
    <source>
        <dbReference type="ARBA" id="ARBA00023136"/>
    </source>
</evidence>
<sequence>MTSGYTLRVSAFLVVLVVVALWEFIAPRRRMLTGRRKRWFANLSLVVIDNAVARVLFPVMPVGMAFIAKEKGWGLLNFVDFPWLAEVAIAVIVLDLVIYLQHVAFHFLPLLWRLHRMHHSDLDLDVTSGNRFHPLEIMISLVLKLGVVALIGVDPGAVIAFEVILNSCSMFSHGNVRLPIPIDRYLRLLIVTPDMHRVHHSVIPRETNSNYGFCLTWWDRLFKTYREQPEAGHEAMLIGLKEFRDPERLRLLHLLVQPFVNRKSGMTVD</sequence>
<name>A0AAW4LB04_9BACT</name>
<proteinExistence type="predicted"/>
<dbReference type="EMBL" id="JAHCVJ010000005">
    <property type="protein sequence ID" value="MBT0665199.1"/>
    <property type="molecule type" value="Genomic_DNA"/>
</dbReference>
<keyword evidence="2 5" id="KW-0812">Transmembrane</keyword>
<feature type="transmembrane region" description="Helical" evidence="5">
    <location>
        <begin position="39"/>
        <end position="67"/>
    </location>
</feature>
<accession>A0AAW4LB04</accession>
<dbReference type="RefSeq" id="WP_214171973.1">
    <property type="nucleotide sequence ID" value="NZ_JAHCVJ010000005.1"/>
</dbReference>
<feature type="transmembrane region" description="Helical" evidence="5">
    <location>
        <begin position="87"/>
        <end position="112"/>
    </location>
</feature>
<dbReference type="GO" id="GO:0016491">
    <property type="term" value="F:oxidoreductase activity"/>
    <property type="evidence" value="ECO:0007669"/>
    <property type="project" value="InterPro"/>
</dbReference>
<evidence type="ECO:0000313" key="7">
    <source>
        <dbReference type="EMBL" id="MBT0665199.1"/>
    </source>
</evidence>
<feature type="transmembrane region" description="Helical" evidence="5">
    <location>
        <begin position="6"/>
        <end position="27"/>
    </location>
</feature>